<dbReference type="GO" id="GO:0016747">
    <property type="term" value="F:acyltransferase activity, transferring groups other than amino-acyl groups"/>
    <property type="evidence" value="ECO:0007669"/>
    <property type="project" value="InterPro"/>
</dbReference>
<comment type="caution">
    <text evidence="3">The sequence shown here is derived from an EMBL/GenBank/DDBJ whole genome shotgun (WGS) entry which is preliminary data.</text>
</comment>
<dbReference type="STRING" id="183478.A0A364MSY3"/>
<dbReference type="Proteomes" id="UP000249619">
    <property type="component" value="Unassembled WGS sequence"/>
</dbReference>
<protein>
    <submittedName>
        <fullName evidence="3">Lysine acetyltransferase protein</fullName>
    </submittedName>
</protein>
<evidence type="ECO:0000313" key="3">
    <source>
        <dbReference type="EMBL" id="RAR02375.1"/>
    </source>
</evidence>
<evidence type="ECO:0000259" key="2">
    <source>
        <dbReference type="Pfam" id="PF22998"/>
    </source>
</evidence>
<dbReference type="EMBL" id="QGDH01000218">
    <property type="protein sequence ID" value="RAR02375.1"/>
    <property type="molecule type" value="Genomic_DNA"/>
</dbReference>
<proteinExistence type="predicted"/>
<keyword evidence="3" id="KW-0808">Transferase</keyword>
<name>A0A364MSY3_STELY</name>
<dbReference type="AlphaFoldDB" id="A0A364MSY3"/>
<dbReference type="InterPro" id="IPR016181">
    <property type="entry name" value="Acyl_CoA_acyltransferase"/>
</dbReference>
<dbReference type="PANTHER" id="PTHR34815:SF2">
    <property type="entry name" value="N-ACETYLTRANSFERASE DOMAIN-CONTAINING PROTEIN"/>
    <property type="match status" value="1"/>
</dbReference>
<feature type="domain" description="N-acetyltransferase" evidence="1">
    <location>
        <begin position="106"/>
        <end position="139"/>
    </location>
</feature>
<evidence type="ECO:0000313" key="4">
    <source>
        <dbReference type="Proteomes" id="UP000249619"/>
    </source>
</evidence>
<accession>A0A364MSY3</accession>
<reference evidence="4" key="1">
    <citation type="submission" date="2018-05" db="EMBL/GenBank/DDBJ databases">
        <title>Draft genome sequence of Stemphylium lycopersici strain CIDEFI 213.</title>
        <authorList>
            <person name="Medina R."/>
            <person name="Franco M.E.E."/>
            <person name="Lucentini C.G."/>
            <person name="Saparrat M.C.N."/>
            <person name="Balatti P.A."/>
        </authorList>
    </citation>
    <scope>NUCLEOTIDE SEQUENCE [LARGE SCALE GENOMIC DNA]</scope>
    <source>
        <strain evidence="4">CIDEFI 213</strain>
    </source>
</reference>
<dbReference type="InterPro" id="IPR055100">
    <property type="entry name" value="GNAT_LYC1-like"/>
</dbReference>
<evidence type="ECO:0000259" key="1">
    <source>
        <dbReference type="Pfam" id="PF00583"/>
    </source>
</evidence>
<dbReference type="Pfam" id="PF00583">
    <property type="entry name" value="Acetyltransf_1"/>
    <property type="match status" value="1"/>
</dbReference>
<dbReference type="Gene3D" id="3.40.630.30">
    <property type="match status" value="1"/>
</dbReference>
<sequence>MIPTVQNELPPSNSLSLVLRHPTPEECRAISKSTFSTWADSLTPTLYLEESRYLTTIPLAKDGGMTSWVLVHKDQAEGERDILCSCETFRKRCLVSDARGSVQERVVHGIASVFCAPSYRGMGYASRMMRELVKELYTWQAGNEPCVGSTLYSDIGKKYYAKLGWSPNTANSHVELRPADIAWPSLATPVTEDKIEALCRRDEVLVRARMALPTEEAETRFTIMPDHDHILWHLAKETFACKHIFDKVPTLKGAIAGAPGNQVWALWTHRYYSHPFTSSSDNKNSKILYILRLALETDETATCLPSSATKYPTGDILDQQAQSLKAVLQAAQAEAKEWNLDAIQLWNPTPLVQHLICQMEIQHELVEREEDGIASLLWYDDQGGNSQKHPVWVNNEYYAWQ</sequence>
<dbReference type="CDD" id="cd04301">
    <property type="entry name" value="NAT_SF"/>
    <property type="match status" value="1"/>
</dbReference>
<dbReference type="InterPro" id="IPR000182">
    <property type="entry name" value="GNAT_dom"/>
</dbReference>
<feature type="domain" description="LYC1 C-terminal" evidence="2">
    <location>
        <begin position="174"/>
        <end position="400"/>
    </location>
</feature>
<dbReference type="SUPFAM" id="SSF55729">
    <property type="entry name" value="Acyl-CoA N-acyltransferases (Nat)"/>
    <property type="match status" value="1"/>
</dbReference>
<gene>
    <name evidence="3" type="ORF">DDE83_008597</name>
</gene>
<dbReference type="InterPro" id="IPR053013">
    <property type="entry name" value="LAT"/>
</dbReference>
<organism evidence="3 4">
    <name type="scientific">Stemphylium lycopersici</name>
    <name type="common">Tomato gray leaf spot disease fungus</name>
    <name type="synonym">Thyrospora lycopersici</name>
    <dbReference type="NCBI Taxonomy" id="183478"/>
    <lineage>
        <taxon>Eukaryota</taxon>
        <taxon>Fungi</taxon>
        <taxon>Dikarya</taxon>
        <taxon>Ascomycota</taxon>
        <taxon>Pezizomycotina</taxon>
        <taxon>Dothideomycetes</taxon>
        <taxon>Pleosporomycetidae</taxon>
        <taxon>Pleosporales</taxon>
        <taxon>Pleosporineae</taxon>
        <taxon>Pleosporaceae</taxon>
        <taxon>Stemphylium</taxon>
    </lineage>
</organism>
<keyword evidence="4" id="KW-1185">Reference proteome</keyword>
<dbReference type="Pfam" id="PF22998">
    <property type="entry name" value="GNAT_LYC1-like"/>
    <property type="match status" value="1"/>
</dbReference>
<dbReference type="PANTHER" id="PTHR34815">
    <property type="entry name" value="LYSINE ACETYLTRANSFERASE"/>
    <property type="match status" value="1"/>
</dbReference>